<evidence type="ECO:0000313" key="2">
    <source>
        <dbReference type="Proteomes" id="UP001499878"/>
    </source>
</evidence>
<name>A0ABP9SYB5_9ACTN</name>
<accession>A0ABP9SYB5</accession>
<evidence type="ECO:0000313" key="1">
    <source>
        <dbReference type="EMBL" id="GAA5206159.1"/>
    </source>
</evidence>
<dbReference type="RefSeq" id="WP_345628072.1">
    <property type="nucleotide sequence ID" value="NZ_BAABJR010000004.1"/>
</dbReference>
<dbReference type="EMBL" id="BAABJR010000004">
    <property type="protein sequence ID" value="GAA5206159.1"/>
    <property type="molecule type" value="Genomic_DNA"/>
</dbReference>
<dbReference type="Proteomes" id="UP001499878">
    <property type="component" value="Unassembled WGS sequence"/>
</dbReference>
<organism evidence="1 2">
    <name type="scientific">Streptomyces thinghirensis</name>
    <dbReference type="NCBI Taxonomy" id="551547"/>
    <lineage>
        <taxon>Bacteria</taxon>
        <taxon>Bacillati</taxon>
        <taxon>Actinomycetota</taxon>
        <taxon>Actinomycetes</taxon>
        <taxon>Kitasatosporales</taxon>
        <taxon>Streptomycetaceae</taxon>
        <taxon>Streptomyces</taxon>
    </lineage>
</organism>
<keyword evidence="2" id="KW-1185">Reference proteome</keyword>
<protein>
    <submittedName>
        <fullName evidence="1">Uncharacterized protein</fullName>
    </submittedName>
</protein>
<gene>
    <name evidence="1" type="ORF">GCM10023323_16380</name>
</gene>
<reference evidence="2" key="1">
    <citation type="journal article" date="2019" name="Int. J. Syst. Evol. Microbiol.">
        <title>The Global Catalogue of Microorganisms (GCM) 10K type strain sequencing project: providing services to taxonomists for standard genome sequencing and annotation.</title>
        <authorList>
            <consortium name="The Broad Institute Genomics Platform"/>
            <consortium name="The Broad Institute Genome Sequencing Center for Infectious Disease"/>
            <person name="Wu L."/>
            <person name="Ma J."/>
        </authorList>
    </citation>
    <scope>NUCLEOTIDE SEQUENCE [LARGE SCALE GENOMIC DNA]</scope>
    <source>
        <strain evidence="2">JCM 18306</strain>
    </source>
</reference>
<proteinExistence type="predicted"/>
<sequence length="133" mass="13763">MHRSHVFGLRLTAAIGTVLAVALVGGHAVAAPASMPLSTPVTAGASAAQVPYPSVSESRLSSVGSSGFLVHEQGTPLWTSFTDGSITVVSEESSVSGTLASDVVKIEQWEGSRKVTELRDMSTQRSVIISPDL</sequence>
<comment type="caution">
    <text evidence="1">The sequence shown here is derived from an EMBL/GenBank/DDBJ whole genome shotgun (WGS) entry which is preliminary data.</text>
</comment>